<dbReference type="EMBL" id="CAXAMN010021773">
    <property type="protein sequence ID" value="CAK9063249.1"/>
    <property type="molecule type" value="Genomic_DNA"/>
</dbReference>
<dbReference type="InterPro" id="IPR000306">
    <property type="entry name" value="Znf_FYVE"/>
</dbReference>
<keyword evidence="7" id="KW-1133">Transmembrane helix</keyword>
<evidence type="ECO:0000256" key="7">
    <source>
        <dbReference type="SAM" id="Phobius"/>
    </source>
</evidence>
<proteinExistence type="predicted"/>
<keyword evidence="10" id="KW-1185">Reference proteome</keyword>
<dbReference type="PROSITE" id="PS50178">
    <property type="entry name" value="ZF_FYVE"/>
    <property type="match status" value="1"/>
</dbReference>
<protein>
    <recommendedName>
        <fullName evidence="8">FYVE-type domain-containing protein</fullName>
    </recommendedName>
</protein>
<feature type="domain" description="FYVE-type" evidence="8">
    <location>
        <begin position="925"/>
        <end position="981"/>
    </location>
</feature>
<dbReference type="CDD" id="cd16655">
    <property type="entry name" value="RING-Ubox_WDSUB1-like"/>
    <property type="match status" value="1"/>
</dbReference>
<name>A0ABP0NLB1_9DINO</name>
<evidence type="ECO:0000256" key="3">
    <source>
        <dbReference type="ARBA" id="ARBA00022833"/>
    </source>
</evidence>
<reference evidence="9 10" key="1">
    <citation type="submission" date="2024-02" db="EMBL/GenBank/DDBJ databases">
        <authorList>
            <person name="Chen Y."/>
            <person name="Shah S."/>
            <person name="Dougan E. K."/>
            <person name="Thang M."/>
            <person name="Chan C."/>
        </authorList>
    </citation>
    <scope>NUCLEOTIDE SEQUENCE [LARGE SCALE GENOMIC DNA]</scope>
</reference>
<dbReference type="SUPFAM" id="SSF57850">
    <property type="entry name" value="RING/U-box"/>
    <property type="match status" value="1"/>
</dbReference>
<keyword evidence="7" id="KW-0812">Transmembrane</keyword>
<feature type="region of interest" description="Disordered" evidence="6">
    <location>
        <begin position="1116"/>
        <end position="1135"/>
    </location>
</feature>
<dbReference type="SMART" id="SM00064">
    <property type="entry name" value="FYVE"/>
    <property type="match status" value="1"/>
</dbReference>
<evidence type="ECO:0000256" key="5">
    <source>
        <dbReference type="SAM" id="Coils"/>
    </source>
</evidence>
<keyword evidence="2 4" id="KW-0863">Zinc-finger</keyword>
<feature type="coiled-coil region" evidence="5">
    <location>
        <begin position="1236"/>
        <end position="1298"/>
    </location>
</feature>
<dbReference type="InterPro" id="IPR013083">
    <property type="entry name" value="Znf_RING/FYVE/PHD"/>
</dbReference>
<feature type="region of interest" description="Disordered" evidence="6">
    <location>
        <begin position="832"/>
        <end position="860"/>
    </location>
</feature>
<dbReference type="InterPro" id="IPR011011">
    <property type="entry name" value="Znf_FYVE_PHD"/>
</dbReference>
<dbReference type="InterPro" id="IPR003613">
    <property type="entry name" value="Ubox_domain"/>
</dbReference>
<gene>
    <name evidence="9" type="ORF">CCMP2556_LOCUS31092</name>
</gene>
<keyword evidence="1" id="KW-0479">Metal-binding</keyword>
<accession>A0ABP0NLB1</accession>
<evidence type="ECO:0000313" key="10">
    <source>
        <dbReference type="Proteomes" id="UP001642484"/>
    </source>
</evidence>
<evidence type="ECO:0000259" key="8">
    <source>
        <dbReference type="PROSITE" id="PS50178"/>
    </source>
</evidence>
<dbReference type="Proteomes" id="UP001642484">
    <property type="component" value="Unassembled WGS sequence"/>
</dbReference>
<feature type="region of interest" description="Disordered" evidence="6">
    <location>
        <begin position="235"/>
        <end position="257"/>
    </location>
</feature>
<dbReference type="SUPFAM" id="SSF57903">
    <property type="entry name" value="FYVE/PHD zinc finger"/>
    <property type="match status" value="1"/>
</dbReference>
<evidence type="ECO:0000256" key="4">
    <source>
        <dbReference type="PROSITE-ProRule" id="PRU00091"/>
    </source>
</evidence>
<dbReference type="PANTHER" id="PTHR23164">
    <property type="entry name" value="EARLY ENDOSOME ANTIGEN 1"/>
    <property type="match status" value="1"/>
</dbReference>
<dbReference type="Pfam" id="PF01363">
    <property type="entry name" value="FYVE"/>
    <property type="match status" value="1"/>
</dbReference>
<dbReference type="Gene3D" id="3.30.40.10">
    <property type="entry name" value="Zinc/RING finger domain, C3HC4 (zinc finger)"/>
    <property type="match status" value="2"/>
</dbReference>
<keyword evidence="3" id="KW-0862">Zinc</keyword>
<dbReference type="Pfam" id="PF04564">
    <property type="entry name" value="U-box"/>
    <property type="match status" value="1"/>
</dbReference>
<feature type="compositionally biased region" description="Basic and acidic residues" evidence="6">
    <location>
        <begin position="832"/>
        <end position="843"/>
    </location>
</feature>
<evidence type="ECO:0000256" key="1">
    <source>
        <dbReference type="ARBA" id="ARBA00022723"/>
    </source>
</evidence>
<dbReference type="SMART" id="SM00504">
    <property type="entry name" value="Ubox"/>
    <property type="match status" value="1"/>
</dbReference>
<feature type="transmembrane region" description="Helical" evidence="7">
    <location>
        <begin position="203"/>
        <end position="225"/>
    </location>
</feature>
<evidence type="ECO:0000256" key="6">
    <source>
        <dbReference type="SAM" id="MobiDB-lite"/>
    </source>
</evidence>
<evidence type="ECO:0000256" key="2">
    <source>
        <dbReference type="ARBA" id="ARBA00022771"/>
    </source>
</evidence>
<comment type="caution">
    <text evidence="9">The sequence shown here is derived from an EMBL/GenBank/DDBJ whole genome shotgun (WGS) entry which is preliminary data.</text>
</comment>
<keyword evidence="7" id="KW-0472">Membrane</keyword>
<feature type="compositionally biased region" description="Pro residues" evidence="6">
    <location>
        <begin position="1123"/>
        <end position="1132"/>
    </location>
</feature>
<sequence>MFLIHWELRKSLTGCISKLWLQRMRAGSKGLPCVEFPFLLCLRCPACWVCGPNNSNQNPILNVKQVYESRVEGTTVRIHKTQVPAFLLDNGIPVMDSSELEQHLAQELPKMLPVKHCQCIGSYSIKGKTRSATLSETSLAGLEPGDIRFRIKIDHDFEKYTADPQKYEDDLKCVILKSLGLDAKKIPGTKRHIKIEQVTEGSVIVGIVIGIPVLAAAAFVGYMVYRRSKKLVEGSFPQRPAPSRSRRTPGAHPQGLTVLQPAPARTLSPALQLIQREVSSMSLQSSGSNNNSSGDDWEVVVHVSPTPACYLRDTLFQTEFEQYIKAKNLRVDSEVLGISGQKLRVMSKVEHGRAMRELVTLHTAQAVLSITADHRVAVKVEGSSFPKEAEAGQLRRDMHVFCGCRPQKLTKVVRWQSQVEVVELKFFPDYPIETFEAPRWGLGTYGQRHHAAIQARSPFGPLVVDEDSEISDIIDGHFGQTGGARRRWGFGESLRGASLAMCGGPSVAPQRLVACQASLLATGKRVEEEPGESSATPAAAIGLKVAPALLAALQQPEQLRSPGFSELLDECAEKAAASCPSCWTSRTVPELLRHENLETLRPVTSLSGSLASVQWILLELSRLAASGPVAALLAKPPEESVLIVVDGRAEDVYLFDCRPRPWLQQSYVAKFPTLSALASFLEELFPNEGLQGEAMNELTAYPFVMRLDAGPAWRRSDSNLTRQDSDMQALQCPITKELMADPVLATDGYTYERQSIEQHWANQLQGQLSSSSEDGESCGGQRLAAHLRTSPVTGQELDGTLRVNRVVLDLIRAAIEGGRVAPEVQADWERRRADAEHNARKQLPEAPSSATDDAQRAPNDGLVASAPPLYECSAEHVRVVGPADPPRWGLAAKVQPPKTGLACDFVEVDHWAPSFMFTSCMVPGCGRAFGLFRRRHHCRRCGRLVCSSCSPHVAVNFEQLGVVSATPELGRICGECVEDMLDRLERRALGAGELQQVMVLDARLEKWTQIQCDQHRAAVRTELTRRFEEQLALQQQQQQEQLMDSEVSVKHVTEASDESAQAAQVERSRELTAQIQRLQRVNVARLDEDAVLRHVQELSRAEADLEQIQVDLVAAASTRRPRGPPPPPPTPVAPEGAEQIRRHLEELMQREVQDLGTEEAVRHFEDIAQLHQRVQVAESAAALDSGRRELFDEGSFAVATAAPRAPWPLAMQLESPTPWPTARMRKREQILIRERRREALLVREEFEGRMRDLEQARELERERRKEMEWLVRQAEVERQQQERLAEERRRRAQELDELARTAVSQMVGRQGCARMCRRCRAGPIMNDACSNLATHNRDGHRRRVNHCPRCGWFDRNWHHWPEWDGIYGPH</sequence>
<dbReference type="InterPro" id="IPR017455">
    <property type="entry name" value="Znf_FYVE-rel"/>
</dbReference>
<keyword evidence="5" id="KW-0175">Coiled coil</keyword>
<evidence type="ECO:0000313" key="9">
    <source>
        <dbReference type="EMBL" id="CAK9063249.1"/>
    </source>
</evidence>
<organism evidence="9 10">
    <name type="scientific">Durusdinium trenchii</name>
    <dbReference type="NCBI Taxonomy" id="1381693"/>
    <lineage>
        <taxon>Eukaryota</taxon>
        <taxon>Sar</taxon>
        <taxon>Alveolata</taxon>
        <taxon>Dinophyceae</taxon>
        <taxon>Suessiales</taxon>
        <taxon>Symbiodiniaceae</taxon>
        <taxon>Durusdinium</taxon>
    </lineage>
</organism>